<comment type="caution">
    <text evidence="8">The sequence shown here is derived from an EMBL/GenBank/DDBJ whole genome shotgun (WGS) entry which is preliminary data.</text>
</comment>
<keyword evidence="9" id="KW-1185">Reference proteome</keyword>
<dbReference type="OrthoDB" id="9785233at2"/>
<accession>A0A917YK71</accession>
<dbReference type="EMBL" id="BMLP01000004">
    <property type="protein sequence ID" value="GGO34016.1"/>
    <property type="molecule type" value="Genomic_DNA"/>
</dbReference>
<evidence type="ECO:0000256" key="4">
    <source>
        <dbReference type="ARBA" id="ARBA00024746"/>
    </source>
</evidence>
<feature type="region of interest" description="Disordered" evidence="6">
    <location>
        <begin position="1"/>
        <end position="22"/>
    </location>
</feature>
<name>A0A917YK71_9RHOB</name>
<dbReference type="Proteomes" id="UP000598196">
    <property type="component" value="Unassembled WGS sequence"/>
</dbReference>
<keyword evidence="3 5" id="KW-1005">Bacterial flagellum biogenesis</keyword>
<dbReference type="Pfam" id="PF03963">
    <property type="entry name" value="FlgD"/>
    <property type="match status" value="1"/>
</dbReference>
<dbReference type="GO" id="GO:0044781">
    <property type="term" value="P:bacterial-type flagellum organization"/>
    <property type="evidence" value="ECO:0007669"/>
    <property type="project" value="UniProtKB-UniRule"/>
</dbReference>
<dbReference type="Gene3D" id="2.60.40.4070">
    <property type="match status" value="1"/>
</dbReference>
<sequence>MQISSASSATQTTASGTTGSSSLTSDFQTFLRLMTTQMQEQDPLSPMDSTQFLSQLASFSAVEQQTLTNSQLSALNMQIGALGLAQAASWVGSEARAVMPALVEGGTPIPILPQIADGADRAVLVVTDEDGMVVNRIDLPVDAESYHWTPSDMTGGALPDGLYDLTVENYRDGTQLDTTAVQLYGQITEVQGLAGDLTVIFDGGREVPMAEVSAIRA</sequence>
<evidence type="ECO:0000259" key="7">
    <source>
        <dbReference type="Pfam" id="PF13860"/>
    </source>
</evidence>
<dbReference type="InterPro" id="IPR025965">
    <property type="entry name" value="FlgD/Vpr_Ig-like"/>
</dbReference>
<feature type="domain" description="FlgD/Vpr Ig-like" evidence="7">
    <location>
        <begin position="104"/>
        <end position="171"/>
    </location>
</feature>
<reference evidence="8 9" key="1">
    <citation type="journal article" date="2014" name="Int. J. Syst. Evol. Microbiol.">
        <title>Complete genome sequence of Corynebacterium casei LMG S-19264T (=DSM 44701T), isolated from a smear-ripened cheese.</title>
        <authorList>
            <consortium name="US DOE Joint Genome Institute (JGI-PGF)"/>
            <person name="Walter F."/>
            <person name="Albersmeier A."/>
            <person name="Kalinowski J."/>
            <person name="Ruckert C."/>
        </authorList>
    </citation>
    <scope>NUCLEOTIDE SEQUENCE [LARGE SCALE GENOMIC DNA]</scope>
    <source>
        <strain evidence="8 9">CGMCC 1.7029</strain>
    </source>
</reference>
<comment type="function">
    <text evidence="4 5">Required for flagellar hook formation. May act as a scaffolding protein.</text>
</comment>
<evidence type="ECO:0000256" key="3">
    <source>
        <dbReference type="ARBA" id="ARBA00022795"/>
    </source>
</evidence>
<comment type="similarity">
    <text evidence="1 5">Belongs to the FlgD family.</text>
</comment>
<dbReference type="Pfam" id="PF13860">
    <property type="entry name" value="FlgD_ig"/>
    <property type="match status" value="1"/>
</dbReference>
<evidence type="ECO:0000256" key="2">
    <source>
        <dbReference type="ARBA" id="ARBA00016013"/>
    </source>
</evidence>
<protein>
    <recommendedName>
        <fullName evidence="2 5">Basal-body rod modification protein FlgD</fullName>
    </recommendedName>
</protein>
<dbReference type="Gene3D" id="2.30.30.910">
    <property type="match status" value="1"/>
</dbReference>
<gene>
    <name evidence="8" type="ORF">GCM10010991_24210</name>
</gene>
<evidence type="ECO:0000313" key="8">
    <source>
        <dbReference type="EMBL" id="GGO34016.1"/>
    </source>
</evidence>
<dbReference type="InterPro" id="IPR005648">
    <property type="entry name" value="FlgD"/>
</dbReference>
<dbReference type="RefSeq" id="WP_158635597.1">
    <property type="nucleotide sequence ID" value="NZ_BMLP01000004.1"/>
</dbReference>
<evidence type="ECO:0000256" key="6">
    <source>
        <dbReference type="SAM" id="MobiDB-lite"/>
    </source>
</evidence>
<evidence type="ECO:0000313" key="9">
    <source>
        <dbReference type="Proteomes" id="UP000598196"/>
    </source>
</evidence>
<dbReference type="AlphaFoldDB" id="A0A917YK71"/>
<evidence type="ECO:0000256" key="1">
    <source>
        <dbReference type="ARBA" id="ARBA00010577"/>
    </source>
</evidence>
<evidence type="ECO:0000256" key="5">
    <source>
        <dbReference type="RuleBase" id="RU362076"/>
    </source>
</evidence>
<proteinExistence type="inferred from homology"/>
<organism evidence="8 9">
    <name type="scientific">Gemmobacter aquaticus</name>
    <dbReference type="NCBI Taxonomy" id="490185"/>
    <lineage>
        <taxon>Bacteria</taxon>
        <taxon>Pseudomonadati</taxon>
        <taxon>Pseudomonadota</taxon>
        <taxon>Alphaproteobacteria</taxon>
        <taxon>Rhodobacterales</taxon>
        <taxon>Paracoccaceae</taxon>
        <taxon>Gemmobacter</taxon>
    </lineage>
</organism>